<keyword evidence="17" id="KW-1185">Reference proteome</keyword>
<dbReference type="Pfam" id="PF01336">
    <property type="entry name" value="tRNA_anti-codon"/>
    <property type="match status" value="1"/>
</dbReference>
<evidence type="ECO:0000313" key="16">
    <source>
        <dbReference type="EMBL" id="VVE73845.1"/>
    </source>
</evidence>
<evidence type="ECO:0000256" key="3">
    <source>
        <dbReference type="ARBA" id="ARBA00012417"/>
    </source>
</evidence>
<comment type="subcellular location">
    <subcellularLocation>
        <location evidence="1 13">Cytoplasm</location>
    </subcellularLocation>
</comment>
<dbReference type="GO" id="GO:0003676">
    <property type="term" value="F:nucleic acid binding"/>
    <property type="evidence" value="ECO:0007669"/>
    <property type="project" value="InterPro"/>
</dbReference>
<dbReference type="NCBIfam" id="TIGR00594">
    <property type="entry name" value="polc"/>
    <property type="match status" value="1"/>
</dbReference>
<keyword evidence="9 13" id="KW-0227">DNA damage</keyword>
<dbReference type="SUPFAM" id="SSF89550">
    <property type="entry name" value="PHP domain-like"/>
    <property type="match status" value="1"/>
</dbReference>
<keyword evidence="7 13" id="KW-0548">Nucleotidyltransferase</keyword>
<evidence type="ECO:0000256" key="1">
    <source>
        <dbReference type="ARBA" id="ARBA00004496"/>
    </source>
</evidence>
<dbReference type="EMBL" id="CABPSQ010000013">
    <property type="protein sequence ID" value="VVE73845.1"/>
    <property type="molecule type" value="Genomic_DNA"/>
</dbReference>
<organism evidence="16 17">
    <name type="scientific">Pandoraea captiosa</name>
    <dbReference type="NCBI Taxonomy" id="2508302"/>
    <lineage>
        <taxon>Bacteria</taxon>
        <taxon>Pseudomonadati</taxon>
        <taxon>Pseudomonadota</taxon>
        <taxon>Betaproteobacteria</taxon>
        <taxon>Burkholderiales</taxon>
        <taxon>Burkholderiaceae</taxon>
        <taxon>Pandoraea</taxon>
    </lineage>
</organism>
<reference evidence="16 17" key="1">
    <citation type="submission" date="2019-08" db="EMBL/GenBank/DDBJ databases">
        <authorList>
            <person name="Peeters C."/>
        </authorList>
    </citation>
    <scope>NUCLEOTIDE SEQUENCE [LARGE SCALE GENOMIC DNA]</scope>
    <source>
        <strain evidence="16 17">LMG 31118</strain>
    </source>
</reference>
<dbReference type="InterPro" id="IPR023073">
    <property type="entry name" value="DnaE2"/>
</dbReference>
<evidence type="ECO:0000256" key="10">
    <source>
        <dbReference type="ARBA" id="ARBA00022932"/>
    </source>
</evidence>
<keyword evidence="10 13" id="KW-0239">DNA-directed DNA polymerase</keyword>
<evidence type="ECO:0000256" key="8">
    <source>
        <dbReference type="ARBA" id="ARBA00022705"/>
    </source>
</evidence>
<evidence type="ECO:0000256" key="14">
    <source>
        <dbReference type="SAM" id="MobiDB-lite"/>
    </source>
</evidence>
<accession>A0A5E5AMN6</accession>
<evidence type="ECO:0000256" key="4">
    <source>
        <dbReference type="ARBA" id="ARBA00017273"/>
    </source>
</evidence>
<dbReference type="Pfam" id="PF14579">
    <property type="entry name" value="HHH_6"/>
    <property type="match status" value="1"/>
</dbReference>
<evidence type="ECO:0000256" key="9">
    <source>
        <dbReference type="ARBA" id="ARBA00022763"/>
    </source>
</evidence>
<evidence type="ECO:0000256" key="5">
    <source>
        <dbReference type="ARBA" id="ARBA00022490"/>
    </source>
</evidence>
<dbReference type="GO" id="GO:0008408">
    <property type="term" value="F:3'-5' exonuclease activity"/>
    <property type="evidence" value="ECO:0007669"/>
    <property type="project" value="InterPro"/>
</dbReference>
<feature type="region of interest" description="Disordered" evidence="14">
    <location>
        <begin position="14"/>
        <end position="38"/>
    </location>
</feature>
<dbReference type="Gene3D" id="1.10.150.870">
    <property type="match status" value="1"/>
</dbReference>
<keyword evidence="8 13" id="KW-0235">DNA replication</keyword>
<dbReference type="GO" id="GO:0005737">
    <property type="term" value="C:cytoplasm"/>
    <property type="evidence" value="ECO:0007669"/>
    <property type="project" value="UniProtKB-SubCell"/>
</dbReference>
<proteinExistence type="inferred from homology"/>
<evidence type="ECO:0000256" key="7">
    <source>
        <dbReference type="ARBA" id="ARBA00022695"/>
    </source>
</evidence>
<dbReference type="NCBIfam" id="NF004225">
    <property type="entry name" value="PRK05672.1"/>
    <property type="match status" value="1"/>
</dbReference>
<dbReference type="InterPro" id="IPR040982">
    <property type="entry name" value="DNA_pol3_finger"/>
</dbReference>
<keyword evidence="5 13" id="KW-0963">Cytoplasm</keyword>
<dbReference type="CDD" id="cd04485">
    <property type="entry name" value="DnaE_OBF"/>
    <property type="match status" value="1"/>
</dbReference>
<comment type="catalytic activity">
    <reaction evidence="12 13">
        <text>DNA(n) + a 2'-deoxyribonucleoside 5'-triphosphate = DNA(n+1) + diphosphate</text>
        <dbReference type="Rhea" id="RHEA:22508"/>
        <dbReference type="Rhea" id="RHEA-COMP:17339"/>
        <dbReference type="Rhea" id="RHEA-COMP:17340"/>
        <dbReference type="ChEBI" id="CHEBI:33019"/>
        <dbReference type="ChEBI" id="CHEBI:61560"/>
        <dbReference type="ChEBI" id="CHEBI:173112"/>
        <dbReference type="EC" id="2.7.7.7"/>
    </reaction>
</comment>
<dbReference type="EC" id="2.7.7.7" evidence="3 13"/>
<dbReference type="Gene3D" id="3.20.20.140">
    <property type="entry name" value="Metal-dependent hydrolases"/>
    <property type="match status" value="1"/>
</dbReference>
<evidence type="ECO:0000256" key="2">
    <source>
        <dbReference type="ARBA" id="ARBA00007391"/>
    </source>
</evidence>
<dbReference type="SMART" id="SM00481">
    <property type="entry name" value="POLIIIAc"/>
    <property type="match status" value="1"/>
</dbReference>
<dbReference type="Pfam" id="PF17657">
    <property type="entry name" value="DNA_pol3_finger"/>
    <property type="match status" value="1"/>
</dbReference>
<evidence type="ECO:0000256" key="11">
    <source>
        <dbReference type="ARBA" id="ARBA00023204"/>
    </source>
</evidence>
<dbReference type="InterPro" id="IPR011708">
    <property type="entry name" value="DNA_pol3_alpha_NTPase_dom"/>
</dbReference>
<comment type="function">
    <text evidence="13">DNA polymerase involved in damage-induced mutagenesis and translesion synthesis (TLS). It is not the major replicative DNA polymerase.</text>
</comment>
<gene>
    <name evidence="13" type="primary">dnaE2</name>
    <name evidence="16" type="ORF">PCA31118_04622</name>
</gene>
<dbReference type="GO" id="GO:0003887">
    <property type="term" value="F:DNA-directed DNA polymerase activity"/>
    <property type="evidence" value="ECO:0007669"/>
    <property type="project" value="UniProtKB-UniRule"/>
</dbReference>
<evidence type="ECO:0000256" key="13">
    <source>
        <dbReference type="HAMAP-Rule" id="MF_01902"/>
    </source>
</evidence>
<evidence type="ECO:0000313" key="17">
    <source>
        <dbReference type="Proteomes" id="UP000414136"/>
    </source>
</evidence>
<keyword evidence="11 13" id="KW-0234">DNA repair</keyword>
<dbReference type="InterPro" id="IPR003141">
    <property type="entry name" value="Pol/His_phosphatase_N"/>
</dbReference>
<dbReference type="Proteomes" id="UP000414136">
    <property type="component" value="Unassembled WGS sequence"/>
</dbReference>
<sequence length="1189" mass="131715">MNFDDFFSWQGPAEGLVANDDGIDTPGADPSRLRGEDDGSLPAYAELHCLSNFSFQRGASHPEELVARAVHLGYTALAITDECSLAGVVRALAEVAKPEHKHMALIVGSEFRLTPEGTSSPLPVTPDGRSSNPPSSHSSQSHSPQFHPSRSQPSLLHPSLPPQQPSRTPLPGVDATASNHSHYRDQGDQRDHGDRGDFMDPTDREALDALGTVHLVALAQHREGYGNLSEMITLGRMRGPNRSYRLHARDFCAPTGAQAHLRGLRGCLMILVPDPGASHERTLAQTRWAARTFGEGRVWLALERHHRADDDAHLARLRAISHECGVPLVATGHVLMHVRSRKPLQDTLTAIGLGKPVQACGLALTANAEQHLRPRLRLSWLYPKAALAETIAIASRCHFDLRTLRYEYPEELVPAGFTPESYLHQEVWKGARRRYPNGVPEKVVKLLETELKLIGELEYEPYFLTVYDIVSFARSQNILCQGRGSAANSAVCYCLGITAVNPDEAQVLFGRFLSKERKEPPDIDVDFEHQKREIVIQYIYRKYGNDRAALAATVISYRMRSAVRDTGRALGIDLSIVEQVAQSQQWWDGKENLLARMAAQGLSPDAPLTRLWADLVARLIGFPRHLSQHVGGFVISRDKLSRLVPIAPAAMEDRYVIQWDKDDIETLKLLKVDVLALGMLSALRRTLDLLGEWRGAPIELADIPRDDPATYGMIRRADTVGVFQIESRAQMSMLPRLKPTKFYDLVVQVAIVRPGPIQGGMVHPYLKRRKHPRLVDYPCEAIKPALERTLGVPIFQEQVMQIAMIAADFTAGDADELRRSMAAWKRKGGLEKFQTRIVDGMLRNGYPREFAEAICRQIEGFGEYGFPESHAASFASLAYASAWLKCHAPEMFLCGLLNSLPMGFYSASQLVQDARRHRVEVRAVDVCVSDVESRPEARVDRYGNARRPAVRLGLSLVKGLSDAGAKAIEAARRQRPFTDIDDLTARAMLSRRDLDALAAADALSALLGGRRQARWTVAAWQPPTPLLGATVLRDAAPGSADEQVALPPMPEGQDIVADYASTGLTLRRHPLLLLREKLTKMRVRTAKELQSDGVHGRRVRTVGIVTGRQRPGTANGTVFVSLEDETGVINVIVWPDLVEAQRKELLASSLLGVEGVWQREERVTHLVAHRLIDLSSMLGELTISSRNFH</sequence>
<comment type="similarity">
    <text evidence="2 13">Belongs to the DNA polymerase type-C family. DnaE2 subfamily.</text>
</comment>
<dbReference type="InterPro" id="IPR004805">
    <property type="entry name" value="DnaE2/DnaE/PolC"/>
</dbReference>
<dbReference type="AlphaFoldDB" id="A0A5E5AMN6"/>
<dbReference type="HAMAP" id="MF_01902">
    <property type="entry name" value="DNApol_error_prone"/>
    <property type="match status" value="1"/>
</dbReference>
<dbReference type="InterPro" id="IPR029460">
    <property type="entry name" value="DNAPol_HHH"/>
</dbReference>
<feature type="compositionally biased region" description="Basic and acidic residues" evidence="14">
    <location>
        <begin position="182"/>
        <end position="202"/>
    </location>
</feature>
<feature type="domain" description="Polymerase/histidinol phosphatase N-terminal" evidence="15">
    <location>
        <begin position="45"/>
        <end position="115"/>
    </location>
</feature>
<protein>
    <recommendedName>
        <fullName evidence="4 13">Error-prone DNA polymerase</fullName>
        <ecNumber evidence="3 13">2.7.7.7</ecNumber>
    </recommendedName>
</protein>
<dbReference type="InterPro" id="IPR016195">
    <property type="entry name" value="Pol/histidinol_Pase-like"/>
</dbReference>
<dbReference type="Pfam" id="PF07733">
    <property type="entry name" value="DNA_pol3_alpha"/>
    <property type="match status" value="1"/>
</dbReference>
<feature type="region of interest" description="Disordered" evidence="14">
    <location>
        <begin position="113"/>
        <end position="202"/>
    </location>
</feature>
<dbReference type="OrthoDB" id="9803237at2"/>
<dbReference type="InterPro" id="IPR004365">
    <property type="entry name" value="NA-bd_OB_tRNA"/>
</dbReference>
<dbReference type="PANTHER" id="PTHR32294">
    <property type="entry name" value="DNA POLYMERASE III SUBUNIT ALPHA"/>
    <property type="match status" value="1"/>
</dbReference>
<dbReference type="InterPro" id="IPR004013">
    <property type="entry name" value="PHP_dom"/>
</dbReference>
<evidence type="ECO:0000256" key="6">
    <source>
        <dbReference type="ARBA" id="ARBA00022679"/>
    </source>
</evidence>
<dbReference type="PANTHER" id="PTHR32294:SF4">
    <property type="entry name" value="ERROR-PRONE DNA POLYMERASE"/>
    <property type="match status" value="1"/>
</dbReference>
<evidence type="ECO:0000259" key="15">
    <source>
        <dbReference type="SMART" id="SM00481"/>
    </source>
</evidence>
<dbReference type="GO" id="GO:0006260">
    <property type="term" value="P:DNA replication"/>
    <property type="evidence" value="ECO:0007669"/>
    <property type="project" value="UniProtKB-KW"/>
</dbReference>
<feature type="compositionally biased region" description="Low complexity" evidence="14">
    <location>
        <begin position="130"/>
        <end position="158"/>
    </location>
</feature>
<dbReference type="Pfam" id="PF02811">
    <property type="entry name" value="PHP"/>
    <property type="match status" value="1"/>
</dbReference>
<keyword evidence="6 13" id="KW-0808">Transferase</keyword>
<dbReference type="GO" id="GO:0006281">
    <property type="term" value="P:DNA repair"/>
    <property type="evidence" value="ECO:0007669"/>
    <property type="project" value="UniProtKB-UniRule"/>
</dbReference>
<evidence type="ECO:0000256" key="12">
    <source>
        <dbReference type="ARBA" id="ARBA00049244"/>
    </source>
</evidence>
<dbReference type="CDD" id="cd07434">
    <property type="entry name" value="PHP_PolIIIA_DnaE2"/>
    <property type="match status" value="1"/>
</dbReference>
<name>A0A5E5AMN6_9BURK</name>